<feature type="domain" description="DUF397" evidence="1">
    <location>
        <begin position="3"/>
        <end position="56"/>
    </location>
</feature>
<reference evidence="2" key="2">
    <citation type="submission" date="2020-09" db="EMBL/GenBank/DDBJ databases">
        <authorList>
            <person name="Sun Q."/>
            <person name="Ohkuma M."/>
        </authorList>
    </citation>
    <scope>NUCLEOTIDE SEQUENCE</scope>
    <source>
        <strain evidence="2">JCM 4059</strain>
    </source>
</reference>
<evidence type="ECO:0000259" key="1">
    <source>
        <dbReference type="Pfam" id="PF04149"/>
    </source>
</evidence>
<keyword evidence="3" id="KW-1185">Reference proteome</keyword>
<protein>
    <recommendedName>
        <fullName evidence="1">DUF397 domain-containing protein</fullName>
    </recommendedName>
</protein>
<sequence>MSAGWCKSSYSTGANNNCVEVSRLPGADLCLREGDQPAVAITTTPAALAAFLRAVKSDRAASARAHLRESDDPAVVIATAPVALAALLRAVKAHRLT</sequence>
<dbReference type="InterPro" id="IPR007278">
    <property type="entry name" value="DUF397"/>
</dbReference>
<evidence type="ECO:0000313" key="3">
    <source>
        <dbReference type="Proteomes" id="UP000638313"/>
    </source>
</evidence>
<dbReference type="AlphaFoldDB" id="A0A919EDI3"/>
<gene>
    <name evidence="2" type="ORF">GCM10010218_32620</name>
</gene>
<evidence type="ECO:0000313" key="2">
    <source>
        <dbReference type="EMBL" id="GHF48613.1"/>
    </source>
</evidence>
<dbReference type="Pfam" id="PF04149">
    <property type="entry name" value="DUF397"/>
    <property type="match status" value="1"/>
</dbReference>
<organism evidence="2 3">
    <name type="scientific">Streptomyces mashuensis</name>
    <dbReference type="NCBI Taxonomy" id="33904"/>
    <lineage>
        <taxon>Bacteria</taxon>
        <taxon>Bacillati</taxon>
        <taxon>Actinomycetota</taxon>
        <taxon>Actinomycetes</taxon>
        <taxon>Kitasatosporales</taxon>
        <taxon>Streptomycetaceae</taxon>
        <taxon>Streptomyces</taxon>
    </lineage>
</organism>
<accession>A0A919EDI3</accession>
<dbReference type="EMBL" id="BNBD01000005">
    <property type="protein sequence ID" value="GHF48613.1"/>
    <property type="molecule type" value="Genomic_DNA"/>
</dbReference>
<name>A0A919EDI3_9ACTN</name>
<comment type="caution">
    <text evidence="2">The sequence shown here is derived from an EMBL/GenBank/DDBJ whole genome shotgun (WGS) entry which is preliminary data.</text>
</comment>
<dbReference type="Proteomes" id="UP000638313">
    <property type="component" value="Unassembled WGS sequence"/>
</dbReference>
<reference evidence="2" key="1">
    <citation type="journal article" date="2014" name="Int. J. Syst. Evol. Microbiol.">
        <title>Complete genome sequence of Corynebacterium casei LMG S-19264T (=DSM 44701T), isolated from a smear-ripened cheese.</title>
        <authorList>
            <consortium name="US DOE Joint Genome Institute (JGI-PGF)"/>
            <person name="Walter F."/>
            <person name="Albersmeier A."/>
            <person name="Kalinowski J."/>
            <person name="Ruckert C."/>
        </authorList>
    </citation>
    <scope>NUCLEOTIDE SEQUENCE</scope>
    <source>
        <strain evidence="2">JCM 4059</strain>
    </source>
</reference>
<proteinExistence type="predicted"/>